<evidence type="ECO:0000256" key="1">
    <source>
        <dbReference type="ARBA" id="ARBA00004370"/>
    </source>
</evidence>
<evidence type="ECO:0000313" key="9">
    <source>
        <dbReference type="Proteomes" id="UP000241769"/>
    </source>
</evidence>
<organism evidence="8 9">
    <name type="scientific">Planoprotostelium fungivorum</name>
    <dbReference type="NCBI Taxonomy" id="1890364"/>
    <lineage>
        <taxon>Eukaryota</taxon>
        <taxon>Amoebozoa</taxon>
        <taxon>Evosea</taxon>
        <taxon>Variosea</taxon>
        <taxon>Cavosteliida</taxon>
        <taxon>Cavosteliaceae</taxon>
        <taxon>Planoprotostelium</taxon>
    </lineage>
</organism>
<dbReference type="GO" id="GO:0005886">
    <property type="term" value="C:plasma membrane"/>
    <property type="evidence" value="ECO:0007669"/>
    <property type="project" value="TreeGrafter"/>
</dbReference>
<evidence type="ECO:0000256" key="5">
    <source>
        <dbReference type="ARBA" id="ARBA00023157"/>
    </source>
</evidence>
<dbReference type="PROSITE" id="PS50221">
    <property type="entry name" value="GAIN_B"/>
    <property type="match status" value="1"/>
</dbReference>
<dbReference type="Proteomes" id="UP000241769">
    <property type="component" value="Unassembled WGS sequence"/>
</dbReference>
<keyword evidence="8" id="KW-0675">Receptor</keyword>
<dbReference type="InterPro" id="IPR036426">
    <property type="entry name" value="Bulb-type_lectin_dom_sf"/>
</dbReference>
<evidence type="ECO:0000259" key="7">
    <source>
        <dbReference type="PROSITE" id="PS50221"/>
    </source>
</evidence>
<accession>A0A2P6MPT1</accession>
<protein>
    <submittedName>
        <fullName evidence="8">Putative G-protein coupled receptor</fullName>
    </submittedName>
</protein>
<evidence type="ECO:0000256" key="6">
    <source>
        <dbReference type="SAM" id="Phobius"/>
    </source>
</evidence>
<evidence type="ECO:0000256" key="2">
    <source>
        <dbReference type="ARBA" id="ARBA00022692"/>
    </source>
</evidence>
<keyword evidence="4 6" id="KW-0472">Membrane</keyword>
<keyword evidence="2 6" id="KW-0812">Transmembrane</keyword>
<dbReference type="Gene3D" id="2.90.10.10">
    <property type="entry name" value="Bulb-type lectin domain"/>
    <property type="match status" value="1"/>
</dbReference>
<keyword evidence="9" id="KW-1185">Reference proteome</keyword>
<feature type="non-terminal residue" evidence="8">
    <location>
        <position position="715"/>
    </location>
</feature>
<dbReference type="OrthoDB" id="8951579at2759"/>
<proteinExistence type="predicted"/>
<sequence length="715" mass="78780">MVGALDFHVLAHRAANSVRVLSKRHIRLCESYHKIEHYRFITSTDEICAFSSINLSRKHRNTCCPHFLFSTEFIADNFSVRSCGGMVVPLAIVVVTSFGVFLSISTPQDPGRDEDSSMRGRLITLFLLMVVPSIAFFDSGYTLVNNSYPVLLNNSDNRVPLISLNRQWKMEFTAEGWPQIVDYLSPGLWRWRPNNTSRMVSSDSLYRLFVQDLGNVVWENSTGSPLWSTNRACGVSSTPNGTHGEYTIRLSNEGQLVHTNVTGGTEQILWRSPIVTSLIYNPALTTDGGFVYALYPSNRNGNTVQLDGSAVNNIQGVPSIVSITPINATDEQLRWNATIFIPPGVGSNLTLTLQVCNSSIAVPFFYPSPVITVVEVRPSIIHVEGRNAGFSSQLSLLDQPTKSYITRMNVKGGTFSVDLLVPSDVPSGYYSLTLAMHDQPPSSKFVNYTSPVDAVQAIQVNGSQSVSQIFTSIESIAENALKTSDSFEVTNREGVSVYAAVVDQRGDDTAGRLNGTETSFSIPLSVIQSVSGGENNTRVTVILSSIEQNVFGHSDNWTIVSGLVGLSLYLNGSYTNVTDTTERIAITIPLPVNVTVTEEMRCVYWVEESRGWKRDGCDTERGQSSITCLCSHLTNFTVGIPSDATPLTPDGMGEKGRGMNKMYLLAILGIIPIVIMIIFITLLITRRKKKNDVDFDLTEYHEIEIERQVGRGRET</sequence>
<dbReference type="SUPFAM" id="SSF51110">
    <property type="entry name" value="alpha-D-mannose-specific plant lectins"/>
    <property type="match status" value="1"/>
</dbReference>
<dbReference type="PANTHER" id="PTHR12011:SF347">
    <property type="entry name" value="FI21270P1-RELATED"/>
    <property type="match status" value="1"/>
</dbReference>
<dbReference type="Pfam" id="PF01825">
    <property type="entry name" value="GPS"/>
    <property type="match status" value="1"/>
</dbReference>
<feature type="transmembrane region" description="Helical" evidence="6">
    <location>
        <begin position="86"/>
        <end position="104"/>
    </location>
</feature>
<comment type="subcellular location">
    <subcellularLocation>
        <location evidence="1">Membrane</location>
    </subcellularLocation>
</comment>
<dbReference type="STRING" id="1890364.A0A2P6MPT1"/>
<comment type="caution">
    <text evidence="8">The sequence shown here is derived from an EMBL/GenBank/DDBJ whole genome shotgun (WGS) entry which is preliminary data.</text>
</comment>
<keyword evidence="5" id="KW-1015">Disulfide bond</keyword>
<name>A0A2P6MPT1_9EUKA</name>
<feature type="transmembrane region" description="Helical" evidence="6">
    <location>
        <begin position="662"/>
        <end position="684"/>
    </location>
</feature>
<feature type="domain" description="GAIN-B" evidence="7">
    <location>
        <begin position="486"/>
        <end position="646"/>
    </location>
</feature>
<dbReference type="InterPro" id="IPR057244">
    <property type="entry name" value="GAIN_B"/>
</dbReference>
<dbReference type="EMBL" id="MDYQ01000571">
    <property type="protein sequence ID" value="PRP73695.1"/>
    <property type="molecule type" value="Genomic_DNA"/>
</dbReference>
<dbReference type="InterPro" id="IPR000203">
    <property type="entry name" value="GPS"/>
</dbReference>
<reference evidence="8 9" key="1">
    <citation type="journal article" date="2018" name="Genome Biol. Evol.">
        <title>Multiple Roots of Fruiting Body Formation in Amoebozoa.</title>
        <authorList>
            <person name="Hillmann F."/>
            <person name="Forbes G."/>
            <person name="Novohradska S."/>
            <person name="Ferling I."/>
            <person name="Riege K."/>
            <person name="Groth M."/>
            <person name="Westermann M."/>
            <person name="Marz M."/>
            <person name="Spaller T."/>
            <person name="Winckler T."/>
            <person name="Schaap P."/>
            <person name="Glockner G."/>
        </authorList>
    </citation>
    <scope>NUCLEOTIDE SEQUENCE [LARGE SCALE GENOMIC DNA]</scope>
    <source>
        <strain evidence="8 9">Jena</strain>
    </source>
</reference>
<dbReference type="Gene3D" id="2.60.220.50">
    <property type="match status" value="1"/>
</dbReference>
<evidence type="ECO:0000256" key="3">
    <source>
        <dbReference type="ARBA" id="ARBA00022989"/>
    </source>
</evidence>
<gene>
    <name evidence="8" type="ORF">PROFUN_16703</name>
</gene>
<dbReference type="AlphaFoldDB" id="A0A2P6MPT1"/>
<feature type="transmembrane region" description="Helical" evidence="6">
    <location>
        <begin position="125"/>
        <end position="144"/>
    </location>
</feature>
<evidence type="ECO:0000256" key="4">
    <source>
        <dbReference type="ARBA" id="ARBA00023136"/>
    </source>
</evidence>
<evidence type="ECO:0000313" key="8">
    <source>
        <dbReference type="EMBL" id="PRP73695.1"/>
    </source>
</evidence>
<keyword evidence="3 6" id="KW-1133">Transmembrane helix</keyword>
<dbReference type="InParanoid" id="A0A2P6MPT1"/>
<dbReference type="SMART" id="SM00303">
    <property type="entry name" value="GPS"/>
    <property type="match status" value="1"/>
</dbReference>
<dbReference type="PANTHER" id="PTHR12011">
    <property type="entry name" value="ADHESION G-PROTEIN COUPLED RECEPTOR"/>
    <property type="match status" value="1"/>
</dbReference>
<dbReference type="InterPro" id="IPR046338">
    <property type="entry name" value="GAIN_dom_sf"/>
</dbReference>